<evidence type="ECO:0000256" key="14">
    <source>
        <dbReference type="ARBA" id="ARBA00041664"/>
    </source>
</evidence>
<evidence type="ECO:0000256" key="11">
    <source>
        <dbReference type="ARBA" id="ARBA00023136"/>
    </source>
</evidence>
<dbReference type="AlphaFoldDB" id="A0A1I0S6L3"/>
<evidence type="ECO:0000256" key="7">
    <source>
        <dbReference type="ARBA" id="ARBA00022857"/>
    </source>
</evidence>
<keyword evidence="5" id="KW-0256">Endoplasmic reticulum</keyword>
<keyword evidence="4" id="KW-0221">Differentiation</keyword>
<evidence type="ECO:0000313" key="19">
    <source>
        <dbReference type="EMBL" id="SEW51131.1"/>
    </source>
</evidence>
<evidence type="ECO:0000256" key="16">
    <source>
        <dbReference type="ARBA" id="ARBA00049166"/>
    </source>
</evidence>
<reference evidence="20" key="1">
    <citation type="submission" date="2016-10" db="EMBL/GenBank/DDBJ databases">
        <authorList>
            <person name="Varghese N."/>
            <person name="Submissions S."/>
        </authorList>
    </citation>
    <scope>NUCLEOTIDE SEQUENCE [LARGE SCALE GENOMIC DNA]</scope>
    <source>
        <strain evidence="20">DSM 3695</strain>
    </source>
</reference>
<dbReference type="InterPro" id="IPR001104">
    <property type="entry name" value="3-oxo-5_a-steroid_4-DH_C"/>
</dbReference>
<evidence type="ECO:0000256" key="6">
    <source>
        <dbReference type="ARBA" id="ARBA00022848"/>
    </source>
</evidence>
<keyword evidence="20" id="KW-1185">Reference proteome</keyword>
<dbReference type="GO" id="GO:0003865">
    <property type="term" value="F:3-oxo-5-alpha-steroid 4-dehydrogenase activity"/>
    <property type="evidence" value="ECO:0007669"/>
    <property type="project" value="InterPro"/>
</dbReference>
<dbReference type="GO" id="GO:0016020">
    <property type="term" value="C:membrane"/>
    <property type="evidence" value="ECO:0007669"/>
    <property type="project" value="InterPro"/>
</dbReference>
<dbReference type="PROSITE" id="PS50244">
    <property type="entry name" value="S5A_REDUCTASE"/>
    <property type="match status" value="1"/>
</dbReference>
<feature type="transmembrane region" description="Helical" evidence="17">
    <location>
        <begin position="112"/>
        <end position="135"/>
    </location>
</feature>
<gene>
    <name evidence="19" type="ORF">SAMN04488122_4142</name>
</gene>
<evidence type="ECO:0000256" key="10">
    <source>
        <dbReference type="ARBA" id="ARBA00023098"/>
    </source>
</evidence>
<dbReference type="Gene3D" id="1.20.120.1630">
    <property type="match status" value="1"/>
</dbReference>
<dbReference type="InterPro" id="IPR016636">
    <property type="entry name" value="3-oxo-5-alpha-steroid_4-DH"/>
</dbReference>
<evidence type="ECO:0000313" key="20">
    <source>
        <dbReference type="Proteomes" id="UP000199310"/>
    </source>
</evidence>
<evidence type="ECO:0000256" key="1">
    <source>
        <dbReference type="ARBA" id="ARBA00004477"/>
    </source>
</evidence>
<evidence type="ECO:0000256" key="3">
    <source>
        <dbReference type="ARBA" id="ARBA00022692"/>
    </source>
</evidence>
<dbReference type="PANTHER" id="PTHR10556">
    <property type="entry name" value="3-OXO-5-ALPHA-STEROID 4-DEHYDROGENASE"/>
    <property type="match status" value="1"/>
</dbReference>
<feature type="domain" description="3-oxo-5-alpha-steroid 4-dehydrogenase C-terminal" evidence="18">
    <location>
        <begin position="106"/>
        <end position="255"/>
    </location>
</feature>
<protein>
    <recommendedName>
        <fullName evidence="13">3-oxo-5-alpha-steroid 4-dehydrogenase 1</fullName>
    </recommendedName>
    <alternativeName>
        <fullName evidence="14">SR type 1</fullName>
    </alternativeName>
    <alternativeName>
        <fullName evidence="15">Steroid 5-alpha-reductase 1</fullName>
    </alternativeName>
</protein>
<evidence type="ECO:0000256" key="8">
    <source>
        <dbReference type="ARBA" id="ARBA00022989"/>
    </source>
</evidence>
<feature type="transmembrane region" description="Helical" evidence="17">
    <location>
        <begin position="51"/>
        <end position="70"/>
    </location>
</feature>
<dbReference type="GO" id="GO:0030154">
    <property type="term" value="P:cell differentiation"/>
    <property type="evidence" value="ECO:0007669"/>
    <property type="project" value="UniProtKB-KW"/>
</dbReference>
<sequence length="255" mass="29646">MINYLPLHNYVLFICCWAATGIGAGIYLLRKDAPYGRYSSDQWGPMISNKLGWLFMEATVLVTFLVWIPVRTFPWNSPSGVMIGLFFLHYIHRSFVYPFLIRTKGKKMPVVIMLSAMLFNTVNGSLLGIWFAVFANYPDNWYFTPAFIAGILLFFTGLFINWRSDYQLIHLRKKHETGYKIPQVGLFRYISSPNLTGEILEWGGYALLTWSLPALAFFIWTCANLVPRALANHRWYQQQFPEYPANRKALLPFIW</sequence>
<feature type="transmembrane region" description="Helical" evidence="17">
    <location>
        <begin position="6"/>
        <end position="30"/>
    </location>
</feature>
<dbReference type="Proteomes" id="UP000199310">
    <property type="component" value="Unassembled WGS sequence"/>
</dbReference>
<dbReference type="GO" id="GO:0006694">
    <property type="term" value="P:steroid biosynthetic process"/>
    <property type="evidence" value="ECO:0007669"/>
    <property type="project" value="TreeGrafter"/>
</dbReference>
<proteinExistence type="predicted"/>
<keyword evidence="10" id="KW-0443">Lipid metabolism</keyword>
<keyword evidence="7" id="KW-0521">NADP</keyword>
<dbReference type="RefSeq" id="WP_089897596.1">
    <property type="nucleotide sequence ID" value="NZ_FOJG01000002.1"/>
</dbReference>
<dbReference type="PIRSF" id="PIRSF015596">
    <property type="entry name" value="5_alpha-SR2"/>
    <property type="match status" value="1"/>
</dbReference>
<evidence type="ECO:0000256" key="17">
    <source>
        <dbReference type="SAM" id="Phobius"/>
    </source>
</evidence>
<keyword evidence="6" id="KW-0492">Microsome</keyword>
<evidence type="ECO:0000256" key="15">
    <source>
        <dbReference type="ARBA" id="ARBA00042579"/>
    </source>
</evidence>
<comment type="function">
    <text evidence="12">Converts testosterone into 5-alpha-dihydrotestosterone and progesterone or corticosterone into their corresponding 5-alpha-3-oxosteroids. It plays a central role in sexual differentiation and androgen physiology.</text>
</comment>
<organism evidence="19 20">
    <name type="scientific">Chitinophaga arvensicola</name>
    <dbReference type="NCBI Taxonomy" id="29529"/>
    <lineage>
        <taxon>Bacteria</taxon>
        <taxon>Pseudomonadati</taxon>
        <taxon>Bacteroidota</taxon>
        <taxon>Chitinophagia</taxon>
        <taxon>Chitinophagales</taxon>
        <taxon>Chitinophagaceae</taxon>
        <taxon>Chitinophaga</taxon>
    </lineage>
</organism>
<name>A0A1I0S6L3_9BACT</name>
<feature type="transmembrane region" description="Helical" evidence="17">
    <location>
        <begin position="141"/>
        <end position="162"/>
    </location>
</feature>
<evidence type="ECO:0000259" key="18">
    <source>
        <dbReference type="Pfam" id="PF02544"/>
    </source>
</evidence>
<comment type="subcellular location">
    <subcellularLocation>
        <location evidence="1">Endoplasmic reticulum membrane</location>
        <topology evidence="1">Multi-pass membrane protein</topology>
    </subcellularLocation>
    <subcellularLocation>
        <location evidence="2">Microsome membrane</location>
    </subcellularLocation>
</comment>
<evidence type="ECO:0000256" key="9">
    <source>
        <dbReference type="ARBA" id="ARBA00023002"/>
    </source>
</evidence>
<dbReference type="InterPro" id="IPR039357">
    <property type="entry name" value="SRD5A/TECR"/>
</dbReference>
<accession>A0A1I0S6L3</accession>
<evidence type="ECO:0000256" key="5">
    <source>
        <dbReference type="ARBA" id="ARBA00022824"/>
    </source>
</evidence>
<evidence type="ECO:0000256" key="12">
    <source>
        <dbReference type="ARBA" id="ARBA00037789"/>
    </source>
</evidence>
<comment type="catalytic activity">
    <reaction evidence="16">
        <text>androst-4-ene-3,17-dione + NADPH + H(+) = 5alpha-androstan-3,17-dione + NADP(+)</text>
        <dbReference type="Rhea" id="RHEA:50816"/>
        <dbReference type="ChEBI" id="CHEBI:15378"/>
        <dbReference type="ChEBI" id="CHEBI:15994"/>
        <dbReference type="ChEBI" id="CHEBI:16422"/>
        <dbReference type="ChEBI" id="CHEBI:57783"/>
        <dbReference type="ChEBI" id="CHEBI:58349"/>
    </reaction>
    <physiologicalReaction direction="left-to-right" evidence="16">
        <dbReference type="Rhea" id="RHEA:50817"/>
    </physiologicalReaction>
</comment>
<evidence type="ECO:0000256" key="2">
    <source>
        <dbReference type="ARBA" id="ARBA00004524"/>
    </source>
</evidence>
<keyword evidence="3 17" id="KW-0812">Transmembrane</keyword>
<dbReference type="FunFam" id="1.20.120.1630:FF:000014">
    <property type="entry name" value="Steroid 5-alpha reductase, putative"/>
    <property type="match status" value="1"/>
</dbReference>
<dbReference type="Pfam" id="PF02544">
    <property type="entry name" value="Steroid_dh"/>
    <property type="match status" value="1"/>
</dbReference>
<feature type="transmembrane region" description="Helical" evidence="17">
    <location>
        <begin position="82"/>
        <end position="100"/>
    </location>
</feature>
<evidence type="ECO:0000256" key="13">
    <source>
        <dbReference type="ARBA" id="ARBA00039428"/>
    </source>
</evidence>
<dbReference type="PANTHER" id="PTHR10556:SF57">
    <property type="entry name" value="3-OXO-5-ALPHA-STEROID 4-DEHYDROGENASE 1"/>
    <property type="match status" value="1"/>
</dbReference>
<keyword evidence="9" id="KW-0560">Oxidoreductase</keyword>
<keyword evidence="8 17" id="KW-1133">Transmembrane helix</keyword>
<evidence type="ECO:0000256" key="4">
    <source>
        <dbReference type="ARBA" id="ARBA00022782"/>
    </source>
</evidence>
<keyword evidence="11 17" id="KW-0472">Membrane</keyword>
<dbReference type="OrthoDB" id="4688552at2"/>
<dbReference type="STRING" id="29529.SAMN04488122_4142"/>
<dbReference type="EMBL" id="FOJG01000002">
    <property type="protein sequence ID" value="SEW51131.1"/>
    <property type="molecule type" value="Genomic_DNA"/>
</dbReference>